<dbReference type="InterPro" id="IPR031304">
    <property type="entry name" value="SLT_2"/>
</dbReference>
<dbReference type="Proteomes" id="UP000177853">
    <property type="component" value="Unassembled WGS sequence"/>
</dbReference>
<dbReference type="SUPFAM" id="SSF53955">
    <property type="entry name" value="Lysozyme-like"/>
    <property type="match status" value="1"/>
</dbReference>
<accession>A0A1G2RWW1</accession>
<evidence type="ECO:0000259" key="2">
    <source>
        <dbReference type="Pfam" id="PF13406"/>
    </source>
</evidence>
<feature type="coiled-coil region" evidence="1">
    <location>
        <begin position="164"/>
        <end position="198"/>
    </location>
</feature>
<organism evidence="3 4">
    <name type="scientific">Candidatus Wildermuthbacteria bacterium RIFCSPLOWO2_12_FULL_40_9</name>
    <dbReference type="NCBI Taxonomy" id="1802467"/>
    <lineage>
        <taxon>Bacteria</taxon>
        <taxon>Candidatus Wildermuthiibacteriota</taxon>
    </lineage>
</organism>
<reference evidence="3 4" key="1">
    <citation type="journal article" date="2016" name="Nat. Commun.">
        <title>Thousands of microbial genomes shed light on interconnected biogeochemical processes in an aquifer system.</title>
        <authorList>
            <person name="Anantharaman K."/>
            <person name="Brown C.T."/>
            <person name="Hug L.A."/>
            <person name="Sharon I."/>
            <person name="Castelle C.J."/>
            <person name="Probst A.J."/>
            <person name="Thomas B.C."/>
            <person name="Singh A."/>
            <person name="Wilkins M.J."/>
            <person name="Karaoz U."/>
            <person name="Brodie E.L."/>
            <person name="Williams K.H."/>
            <person name="Hubbard S.S."/>
            <person name="Banfield J.F."/>
        </authorList>
    </citation>
    <scope>NUCLEOTIDE SEQUENCE [LARGE SCALE GENOMIC DNA]</scope>
</reference>
<evidence type="ECO:0000256" key="1">
    <source>
        <dbReference type="SAM" id="Coils"/>
    </source>
</evidence>
<comment type="caution">
    <text evidence="3">The sequence shown here is derived from an EMBL/GenBank/DDBJ whole genome shotgun (WGS) entry which is preliminary data.</text>
</comment>
<dbReference type="EMBL" id="MHUM01000002">
    <property type="protein sequence ID" value="OHA77293.1"/>
    <property type="molecule type" value="Genomic_DNA"/>
</dbReference>
<feature type="coiled-coil region" evidence="1">
    <location>
        <begin position="45"/>
        <end position="79"/>
    </location>
</feature>
<proteinExistence type="predicted"/>
<keyword evidence="1" id="KW-0175">Coiled coil</keyword>
<dbReference type="Gene3D" id="6.10.250.3150">
    <property type="match status" value="1"/>
</dbReference>
<dbReference type="InterPro" id="IPR023346">
    <property type="entry name" value="Lysozyme-like_dom_sf"/>
</dbReference>
<evidence type="ECO:0000313" key="3">
    <source>
        <dbReference type="EMBL" id="OHA77293.1"/>
    </source>
</evidence>
<sequence>MKEDKTETRVNLKSSFYFLIIIFAFAFFLFSSHSGFAQISPQDEKSVLEKELAELESKIVQYEKDITITQQQKNTLQNQVSVMKKKIGQLDLQIKKSNLVIQDLGVQIEDTEGSIDKTTLKIEDSKRKLASVLRTLHEEDQRGLVEVLLVEPKLSYFFDNLMTLEALNQRNQEFLNDIKKLKSDLEGQKITLDSEKDDLERVTKLQTLQKQESLQSQKQQEVLLEQTKGKESEYQRILQDAKKRATEIRARIFQLAGVADVQAPTFEQALEVANWAAGVTGIRPAFLLAVLQQESAIGKNVGQCYLKNTVTGAGVSIKTGLVTSRVMSPSRDVQPFLQITKELGRDSFNTQVSCPMSYGWGGAMGPAQFIPSTWIAYRSRVAGVTGSAADPWKIKDSFLAAAFYLGDYGATKQTSSGEWRAAMIYFSGSTSPKYSFYGDSVLRIAKGFEEDIKTIQNSLGFLPK</sequence>
<dbReference type="AlphaFoldDB" id="A0A1G2RWW1"/>
<name>A0A1G2RWW1_9BACT</name>
<dbReference type="Pfam" id="PF13406">
    <property type="entry name" value="SLT_2"/>
    <property type="match status" value="1"/>
</dbReference>
<protein>
    <recommendedName>
        <fullName evidence="2">Transglycosylase SLT domain-containing protein</fullName>
    </recommendedName>
</protein>
<evidence type="ECO:0000313" key="4">
    <source>
        <dbReference type="Proteomes" id="UP000177853"/>
    </source>
</evidence>
<dbReference type="Gene3D" id="1.10.530.10">
    <property type="match status" value="1"/>
</dbReference>
<feature type="domain" description="Transglycosylase SLT" evidence="2">
    <location>
        <begin position="268"/>
        <end position="413"/>
    </location>
</feature>
<gene>
    <name evidence="3" type="ORF">A3H01_02115</name>
</gene>